<proteinExistence type="predicted"/>
<dbReference type="PROSITE" id="PS50006">
    <property type="entry name" value="FHA_DOMAIN"/>
    <property type="match status" value="1"/>
</dbReference>
<dbReference type="InterPro" id="IPR008984">
    <property type="entry name" value="SMAD_FHA_dom_sf"/>
</dbReference>
<evidence type="ECO:0000256" key="2">
    <source>
        <dbReference type="SAM" id="MobiDB-lite"/>
    </source>
</evidence>
<protein>
    <recommendedName>
        <fullName evidence="3">FHA domain-containing protein</fullName>
    </recommendedName>
</protein>
<evidence type="ECO:0000313" key="5">
    <source>
        <dbReference type="Proteomes" id="UP001501094"/>
    </source>
</evidence>
<dbReference type="InterPro" id="IPR000253">
    <property type="entry name" value="FHA_dom"/>
</dbReference>
<name>A0ABN2NCL4_9MICO</name>
<sequence length="335" mass="33607">MPGGLEATTCGTCGAHLAQAAHACPRCSAPLSGLRLRAETLLTGTAPASGAARTGSVIIDTVALLATTIPALVLSALPGTTASGPVLGITSVLVAGALMLRGFRLTGRTPGAVVAGIRWVDAFAGTAPGPGRWPWQQVHAVSLAGRDPLAVVGPPPAPAAAPLPLAGPTPVAGSTTTPGPRRPLPLLPARRDSPAAEAPAPRPAVVARPPEPEPEPVARPAPPGGVAGGCFLLSGPARIHVTGTALVGRNPRPQPGERVDVVVPFGDFDLSISTTHAHLQWDGSICWVTDRGSTNGTSVTTTEGTWRIPPGAQAPARPGDTVHLGSRPFTVVVAG</sequence>
<reference evidence="4 5" key="1">
    <citation type="journal article" date="2019" name="Int. J. Syst. Evol. Microbiol.">
        <title>The Global Catalogue of Microorganisms (GCM) 10K type strain sequencing project: providing services to taxonomists for standard genome sequencing and annotation.</title>
        <authorList>
            <consortium name="The Broad Institute Genomics Platform"/>
            <consortium name="The Broad Institute Genome Sequencing Center for Infectious Disease"/>
            <person name="Wu L."/>
            <person name="Ma J."/>
        </authorList>
    </citation>
    <scope>NUCLEOTIDE SEQUENCE [LARGE SCALE GENOMIC DNA]</scope>
    <source>
        <strain evidence="4 5">JCM 14326</strain>
    </source>
</reference>
<dbReference type="CDD" id="cd00060">
    <property type="entry name" value="FHA"/>
    <property type="match status" value="1"/>
</dbReference>
<dbReference type="EMBL" id="BAAANL010000002">
    <property type="protein sequence ID" value="GAA1857569.1"/>
    <property type="molecule type" value="Genomic_DNA"/>
</dbReference>
<organism evidence="4 5">
    <name type="scientific">Myceligenerans crystallogenes</name>
    <dbReference type="NCBI Taxonomy" id="316335"/>
    <lineage>
        <taxon>Bacteria</taxon>
        <taxon>Bacillati</taxon>
        <taxon>Actinomycetota</taxon>
        <taxon>Actinomycetes</taxon>
        <taxon>Micrococcales</taxon>
        <taxon>Promicromonosporaceae</taxon>
        <taxon>Myceligenerans</taxon>
    </lineage>
</organism>
<dbReference type="SUPFAM" id="SSF49879">
    <property type="entry name" value="SMAD/FHA domain"/>
    <property type="match status" value="1"/>
</dbReference>
<evidence type="ECO:0000259" key="3">
    <source>
        <dbReference type="PROSITE" id="PS50006"/>
    </source>
</evidence>
<dbReference type="Gene3D" id="2.60.200.20">
    <property type="match status" value="1"/>
</dbReference>
<comment type="caution">
    <text evidence="4">The sequence shown here is derived from an EMBL/GenBank/DDBJ whole genome shotgun (WGS) entry which is preliminary data.</text>
</comment>
<feature type="compositionally biased region" description="Low complexity" evidence="2">
    <location>
        <begin position="195"/>
        <end position="208"/>
    </location>
</feature>
<evidence type="ECO:0000313" key="4">
    <source>
        <dbReference type="EMBL" id="GAA1857569.1"/>
    </source>
</evidence>
<evidence type="ECO:0000256" key="1">
    <source>
        <dbReference type="ARBA" id="ARBA00022553"/>
    </source>
</evidence>
<dbReference type="Pfam" id="PF00498">
    <property type="entry name" value="FHA"/>
    <property type="match status" value="1"/>
</dbReference>
<dbReference type="RefSeq" id="WP_344100924.1">
    <property type="nucleotide sequence ID" value="NZ_BAAANL010000002.1"/>
</dbReference>
<feature type="domain" description="FHA" evidence="3">
    <location>
        <begin position="245"/>
        <end position="300"/>
    </location>
</feature>
<dbReference type="Proteomes" id="UP001501094">
    <property type="component" value="Unassembled WGS sequence"/>
</dbReference>
<feature type="region of interest" description="Disordered" evidence="2">
    <location>
        <begin position="161"/>
        <end position="223"/>
    </location>
</feature>
<feature type="compositionally biased region" description="Low complexity" evidence="2">
    <location>
        <begin position="168"/>
        <end position="179"/>
    </location>
</feature>
<accession>A0ABN2NCL4</accession>
<gene>
    <name evidence="4" type="ORF">GCM10009751_13740</name>
</gene>
<keyword evidence="5" id="KW-1185">Reference proteome</keyword>
<keyword evidence="1" id="KW-0597">Phosphoprotein</keyword>